<evidence type="ECO:0000259" key="10">
    <source>
        <dbReference type="PROSITE" id="PS50157"/>
    </source>
</evidence>
<dbReference type="EMBL" id="AY627357">
    <property type="protein sequence ID" value="AAT44519.1"/>
    <property type="molecule type" value="mRNA"/>
</dbReference>
<feature type="domain" description="C2H2-type" evidence="10">
    <location>
        <begin position="180"/>
        <end position="207"/>
    </location>
</feature>
<dbReference type="FunFam" id="3.30.160.60:FF:002343">
    <property type="entry name" value="Zinc finger protein 33A"/>
    <property type="match status" value="1"/>
</dbReference>
<organism evidence="11">
    <name type="scientific">Oncopeltus fasciatus</name>
    <name type="common">Large milkweed bug</name>
    <dbReference type="NCBI Taxonomy" id="7536"/>
    <lineage>
        <taxon>Eukaryota</taxon>
        <taxon>Metazoa</taxon>
        <taxon>Ecdysozoa</taxon>
        <taxon>Arthropoda</taxon>
        <taxon>Hexapoda</taxon>
        <taxon>Insecta</taxon>
        <taxon>Pterygota</taxon>
        <taxon>Neoptera</taxon>
        <taxon>Paraneoptera</taxon>
        <taxon>Hemiptera</taxon>
        <taxon>Heteroptera</taxon>
        <taxon>Panheteroptera</taxon>
        <taxon>Pentatomomorpha</taxon>
        <taxon>Lygaeoidea</taxon>
        <taxon>Lygaeidae</taxon>
        <taxon>Lygaeinae</taxon>
        <taxon>Oncopeltus</taxon>
    </lineage>
</organism>
<keyword evidence="2" id="KW-0479">Metal-binding</keyword>
<dbReference type="InterPro" id="IPR036236">
    <property type="entry name" value="Znf_C2H2_sf"/>
</dbReference>
<evidence type="ECO:0000256" key="2">
    <source>
        <dbReference type="ARBA" id="ARBA00022723"/>
    </source>
</evidence>
<dbReference type="GO" id="GO:0003677">
    <property type="term" value="F:DNA binding"/>
    <property type="evidence" value="ECO:0007669"/>
    <property type="project" value="UniProtKB-KW"/>
</dbReference>
<feature type="region of interest" description="Disordered" evidence="9">
    <location>
        <begin position="263"/>
        <end position="297"/>
    </location>
</feature>
<evidence type="ECO:0000256" key="6">
    <source>
        <dbReference type="ARBA" id="ARBA00023125"/>
    </source>
</evidence>
<feature type="domain" description="C2H2-type" evidence="10">
    <location>
        <begin position="124"/>
        <end position="151"/>
    </location>
</feature>
<dbReference type="InterPro" id="IPR013087">
    <property type="entry name" value="Znf_C2H2_type"/>
</dbReference>
<dbReference type="FunFam" id="3.30.160.60:FF:000145">
    <property type="entry name" value="Zinc finger protein 574"/>
    <property type="match status" value="1"/>
</dbReference>
<reference evidence="11" key="1">
    <citation type="journal article" date="2004" name="Development">
        <title>Kruppel is a gap gene in the intermediate germband insect Oncopeltus fasciatus and is required for development of both blastoderm and germband-derived segments.</title>
        <authorList>
            <person name="Liu P.Z."/>
            <person name="Kaufman T.C."/>
        </authorList>
    </citation>
    <scope>NUCLEOTIDE SEQUENCE</scope>
</reference>
<keyword evidence="7" id="KW-0539">Nucleus</keyword>
<protein>
    <submittedName>
        <fullName evidence="11">Kruppel</fullName>
    </submittedName>
</protein>
<evidence type="ECO:0000256" key="3">
    <source>
        <dbReference type="ARBA" id="ARBA00022737"/>
    </source>
</evidence>
<dbReference type="InterPro" id="IPR050331">
    <property type="entry name" value="Zinc_finger"/>
</dbReference>
<dbReference type="PROSITE" id="PS00028">
    <property type="entry name" value="ZINC_FINGER_C2H2_1"/>
    <property type="match status" value="4"/>
</dbReference>
<evidence type="ECO:0000256" key="9">
    <source>
        <dbReference type="SAM" id="MobiDB-lite"/>
    </source>
</evidence>
<dbReference type="Gene3D" id="3.30.160.60">
    <property type="entry name" value="Classic Zinc Finger"/>
    <property type="match status" value="5"/>
</dbReference>
<dbReference type="GO" id="GO:0000122">
    <property type="term" value="P:negative regulation of transcription by RNA polymerase II"/>
    <property type="evidence" value="ECO:0007669"/>
    <property type="project" value="UniProtKB-ARBA"/>
</dbReference>
<dbReference type="AlphaFoldDB" id="Q6IT89"/>
<evidence type="ECO:0000256" key="7">
    <source>
        <dbReference type="ARBA" id="ARBA00023242"/>
    </source>
</evidence>
<feature type="domain" description="C2H2-type" evidence="10">
    <location>
        <begin position="96"/>
        <end position="123"/>
    </location>
</feature>
<proteinExistence type="evidence at transcript level"/>
<evidence type="ECO:0000313" key="11">
    <source>
        <dbReference type="EMBL" id="AAT44519.1"/>
    </source>
</evidence>
<dbReference type="GO" id="GO:0005634">
    <property type="term" value="C:nucleus"/>
    <property type="evidence" value="ECO:0007669"/>
    <property type="project" value="UniProtKB-SubCell"/>
</dbReference>
<keyword evidence="3" id="KW-0677">Repeat</keyword>
<keyword evidence="4 8" id="KW-0863">Zinc-finger</keyword>
<dbReference type="GO" id="GO:0045595">
    <property type="term" value="P:regulation of cell differentiation"/>
    <property type="evidence" value="ECO:0007669"/>
    <property type="project" value="UniProtKB-ARBA"/>
</dbReference>
<evidence type="ECO:0000256" key="5">
    <source>
        <dbReference type="ARBA" id="ARBA00022833"/>
    </source>
</evidence>
<feature type="domain" description="C2H2-type" evidence="10">
    <location>
        <begin position="152"/>
        <end position="179"/>
    </location>
</feature>
<dbReference type="FunFam" id="3.30.160.60:FF:000624">
    <property type="entry name" value="zinc finger protein 697"/>
    <property type="match status" value="1"/>
</dbReference>
<accession>Q6IT89</accession>
<dbReference type="FunFam" id="3.30.160.60:FF:000912">
    <property type="entry name" value="Zinc finger protein 660"/>
    <property type="match status" value="1"/>
</dbReference>
<evidence type="ECO:0000256" key="1">
    <source>
        <dbReference type="ARBA" id="ARBA00004123"/>
    </source>
</evidence>
<dbReference type="PROSITE" id="PS50157">
    <property type="entry name" value="ZINC_FINGER_C2H2_2"/>
    <property type="match status" value="4"/>
</dbReference>
<feature type="compositionally biased region" description="Acidic residues" evidence="9">
    <location>
        <begin position="282"/>
        <end position="297"/>
    </location>
</feature>
<name>Q6IT89_ONCFA</name>
<dbReference type="SMR" id="Q6IT89"/>
<dbReference type="SUPFAM" id="SSF57667">
    <property type="entry name" value="beta-beta-alpha zinc fingers"/>
    <property type="match status" value="3"/>
</dbReference>
<dbReference type="GO" id="GO:0008270">
    <property type="term" value="F:zinc ion binding"/>
    <property type="evidence" value="ECO:0007669"/>
    <property type="project" value="UniProtKB-KW"/>
</dbReference>
<dbReference type="SMART" id="SM00355">
    <property type="entry name" value="ZnF_C2H2"/>
    <property type="match status" value="5"/>
</dbReference>
<evidence type="ECO:0000256" key="8">
    <source>
        <dbReference type="PROSITE-ProRule" id="PRU00042"/>
    </source>
</evidence>
<feature type="compositionally biased region" description="Low complexity" evidence="9">
    <location>
        <begin position="267"/>
        <end position="281"/>
    </location>
</feature>
<dbReference type="PANTHER" id="PTHR16515">
    <property type="entry name" value="PR DOMAIN ZINC FINGER PROTEIN"/>
    <property type="match status" value="1"/>
</dbReference>
<sequence>MALSLLHATTNPAKGLASVVGVGHCTMKEAGRKEDAGGESLLGTGVPAGLLALHGLGGPLFPHPLLWARRELAQEVPSPKQRKEEDPSPPSKDRAFVCLTCNQSFKHKHVLKNHERTHTGERPFECPECHRRFRRDHHRRTHIRTHTGEKPYHCHHCNRYFVQVANLRRHLRVHTGERPYACQVCSSRFADSNQLKAHSLIHRGEKPFSCGLCGAKFRRRHHLLHHKCDANVRKVATGQDLQAIIPAYLSLPEQTEPEDLSIRHKNNINNNNNNNNNNTTTESEEELSEEWEGGSPL</sequence>
<dbReference type="PANTHER" id="PTHR16515:SF49">
    <property type="entry name" value="GASTRULA ZINC FINGER PROTEIN XLCGF49.1-LIKE-RELATED"/>
    <property type="match status" value="1"/>
</dbReference>
<keyword evidence="6" id="KW-0238">DNA-binding</keyword>
<dbReference type="Pfam" id="PF00096">
    <property type="entry name" value="zf-C2H2"/>
    <property type="match status" value="3"/>
</dbReference>
<evidence type="ECO:0000256" key="4">
    <source>
        <dbReference type="ARBA" id="ARBA00022771"/>
    </source>
</evidence>
<comment type="subcellular location">
    <subcellularLocation>
        <location evidence="1">Nucleus</location>
    </subcellularLocation>
</comment>
<keyword evidence="5" id="KW-0862">Zinc</keyword>